<dbReference type="GeneID" id="70782154"/>
<dbReference type="InterPro" id="IPR027417">
    <property type="entry name" value="P-loop_NTPase"/>
</dbReference>
<dbReference type="RefSeq" id="WP_052319594.1">
    <property type="nucleotide sequence ID" value="NZ_CP065689.1"/>
</dbReference>
<dbReference type="EMBL" id="LS483460">
    <property type="protein sequence ID" value="SQH98400.1"/>
    <property type="molecule type" value="Genomic_DNA"/>
</dbReference>
<evidence type="ECO:0000313" key="6">
    <source>
        <dbReference type="Proteomes" id="UP000249264"/>
    </source>
</evidence>
<dbReference type="AlphaFoldDB" id="A0A2X4RPY1"/>
<gene>
    <name evidence="5" type="primary">macB_2</name>
    <name evidence="4" type="ORF">I6G51_00870</name>
    <name evidence="5" type="ORF">NCTC10288_00209</name>
</gene>
<evidence type="ECO:0000259" key="3">
    <source>
        <dbReference type="PROSITE" id="PS50893"/>
    </source>
</evidence>
<keyword evidence="1" id="KW-0547">Nucleotide-binding</keyword>
<dbReference type="OrthoDB" id="4425833at2"/>
<evidence type="ECO:0000313" key="5">
    <source>
        <dbReference type="EMBL" id="SQH98400.1"/>
    </source>
</evidence>
<dbReference type="PANTHER" id="PTHR42798">
    <property type="entry name" value="LIPOPROTEIN-RELEASING SYSTEM ATP-BINDING PROTEIN LOLD"/>
    <property type="match status" value="1"/>
</dbReference>
<sequence>MNEEVINIRDGQYSIGQRTLWSGVNADITAGQMVAISGPSGCGKTTLLNCLGLLDSFSGGSMRVLGHDVMNMKERQARKLRRTEIGYLFQDFALVDVDSVADNVAVALPPATPEGRKASIIADALEKVGLAGREAEKAYSLSGGEQQRVSFARILVRSPRLILADEPTAALDTRNADRVMALLQEQAQAGAAVIVVTHDDRVRQQCDSTFDLSAHCG</sequence>
<reference evidence="4 7" key="2">
    <citation type="submission" date="2020-12" db="EMBL/GenBank/DDBJ databases">
        <title>FDA dAtabase for Regulatory Grade micrObial Sequences (FDA-ARGOS): Supporting development and validation of Infectious Disease Dx tests.</title>
        <authorList>
            <person name="Sproer C."/>
            <person name="Gronow S."/>
            <person name="Severitt S."/>
            <person name="Schroder I."/>
            <person name="Tallon L."/>
            <person name="Sadzewicz L."/>
            <person name="Zhao X."/>
            <person name="Boylan J."/>
            <person name="Ott S."/>
            <person name="Bowen H."/>
            <person name="Vavikolanu K."/>
            <person name="Mehta A."/>
            <person name="Aluvathingal J."/>
            <person name="Nadendla S."/>
            <person name="Lowell S."/>
            <person name="Myers T."/>
            <person name="Yan Y."/>
            <person name="Sichtig H."/>
        </authorList>
    </citation>
    <scope>NUCLEOTIDE SEQUENCE [LARGE SCALE GENOMIC DNA]</scope>
    <source>
        <strain evidence="4 7">FDAARGOS_894</strain>
    </source>
</reference>
<evidence type="ECO:0000256" key="2">
    <source>
        <dbReference type="ARBA" id="ARBA00022840"/>
    </source>
</evidence>
<keyword evidence="5" id="KW-0132">Cell division</keyword>
<name>A0A2X4RPY1_9CORY</name>
<dbReference type="GO" id="GO:0016887">
    <property type="term" value="F:ATP hydrolysis activity"/>
    <property type="evidence" value="ECO:0007669"/>
    <property type="project" value="InterPro"/>
</dbReference>
<dbReference type="Proteomes" id="UP000594905">
    <property type="component" value="Chromosome"/>
</dbReference>
<accession>A0A2X4RPY1</accession>
<keyword evidence="5" id="KW-0378">Hydrolase</keyword>
<dbReference type="PANTHER" id="PTHR42798:SF2">
    <property type="entry name" value="ABC TRANSPORTER ATP-BINDING PROTEIN MG467-RELATED"/>
    <property type="match status" value="1"/>
</dbReference>
<protein>
    <submittedName>
        <fullName evidence="4">ABC transporter ATP-binding protein</fullName>
    </submittedName>
    <submittedName>
        <fullName evidence="5">Cell division ATP-binding protein FtsE</fullName>
        <ecNumber evidence="5">3.6.3.-</ecNumber>
    </submittedName>
</protein>
<dbReference type="Proteomes" id="UP000249264">
    <property type="component" value="Chromosome 1"/>
</dbReference>
<dbReference type="GO" id="GO:0005524">
    <property type="term" value="F:ATP binding"/>
    <property type="evidence" value="ECO:0007669"/>
    <property type="project" value="UniProtKB-KW"/>
</dbReference>
<dbReference type="PROSITE" id="PS00211">
    <property type="entry name" value="ABC_TRANSPORTER_1"/>
    <property type="match status" value="1"/>
</dbReference>
<keyword evidence="7" id="KW-1185">Reference proteome</keyword>
<dbReference type="EC" id="3.6.3.-" evidence="5"/>
<reference evidence="5 6" key="1">
    <citation type="submission" date="2018-06" db="EMBL/GenBank/DDBJ databases">
        <authorList>
            <consortium name="Pathogen Informatics"/>
            <person name="Doyle S."/>
        </authorList>
    </citation>
    <scope>NUCLEOTIDE SEQUENCE [LARGE SCALE GENOMIC DNA]</scope>
    <source>
        <strain evidence="5 6">NCTC10288</strain>
    </source>
</reference>
<dbReference type="InterPro" id="IPR003439">
    <property type="entry name" value="ABC_transporter-like_ATP-bd"/>
</dbReference>
<proteinExistence type="predicted"/>
<keyword evidence="2 5" id="KW-0067">ATP-binding</keyword>
<dbReference type="Pfam" id="PF00005">
    <property type="entry name" value="ABC_tran"/>
    <property type="match status" value="1"/>
</dbReference>
<dbReference type="EMBL" id="CP065689">
    <property type="protein sequence ID" value="QPS59805.1"/>
    <property type="molecule type" value="Genomic_DNA"/>
</dbReference>
<dbReference type="InterPro" id="IPR017871">
    <property type="entry name" value="ABC_transporter-like_CS"/>
</dbReference>
<dbReference type="PROSITE" id="PS50893">
    <property type="entry name" value="ABC_TRANSPORTER_2"/>
    <property type="match status" value="1"/>
</dbReference>
<feature type="domain" description="ABC transporter" evidence="3">
    <location>
        <begin position="6"/>
        <end position="215"/>
    </location>
</feature>
<dbReference type="SMART" id="SM00382">
    <property type="entry name" value="AAA"/>
    <property type="match status" value="1"/>
</dbReference>
<dbReference type="KEGG" id="cmin:NCTC10288_00209"/>
<dbReference type="Gene3D" id="3.40.50.300">
    <property type="entry name" value="P-loop containing nucleotide triphosphate hydrolases"/>
    <property type="match status" value="1"/>
</dbReference>
<keyword evidence="5" id="KW-0131">Cell cycle</keyword>
<evidence type="ECO:0000313" key="4">
    <source>
        <dbReference type="EMBL" id="QPS59805.1"/>
    </source>
</evidence>
<dbReference type="SUPFAM" id="SSF52540">
    <property type="entry name" value="P-loop containing nucleoside triphosphate hydrolases"/>
    <property type="match status" value="1"/>
</dbReference>
<dbReference type="InterPro" id="IPR003593">
    <property type="entry name" value="AAA+_ATPase"/>
</dbReference>
<evidence type="ECO:0000313" key="7">
    <source>
        <dbReference type="Proteomes" id="UP000594905"/>
    </source>
</evidence>
<organism evidence="5 6">
    <name type="scientific">Corynebacterium minutissimum</name>
    <dbReference type="NCBI Taxonomy" id="38301"/>
    <lineage>
        <taxon>Bacteria</taxon>
        <taxon>Bacillati</taxon>
        <taxon>Actinomycetota</taxon>
        <taxon>Actinomycetes</taxon>
        <taxon>Mycobacteriales</taxon>
        <taxon>Corynebacteriaceae</taxon>
        <taxon>Corynebacterium</taxon>
    </lineage>
</organism>
<evidence type="ECO:0000256" key="1">
    <source>
        <dbReference type="ARBA" id="ARBA00022741"/>
    </source>
</evidence>
<dbReference type="GO" id="GO:0051301">
    <property type="term" value="P:cell division"/>
    <property type="evidence" value="ECO:0007669"/>
    <property type="project" value="UniProtKB-KW"/>
</dbReference>
<dbReference type="STRING" id="38301.NX84_00305"/>